<dbReference type="PROSITE" id="PS00722">
    <property type="entry name" value="FTHFS_2"/>
    <property type="match status" value="1"/>
</dbReference>
<accession>A0ABZ3CFI2</accession>
<evidence type="ECO:0000256" key="2">
    <source>
        <dbReference type="ARBA" id="ARBA00022563"/>
    </source>
</evidence>
<dbReference type="Gene3D" id="3.10.410.10">
    <property type="entry name" value="Formyltetrahydrofolate synthetase, domain 3"/>
    <property type="match status" value="1"/>
</dbReference>
<sequence>MAHLTDQEIAAKADIKPIEEIAEKAGIPHDALEMYGKYKAKVDIHKIEGNEKQSKVVLVSAMNPTPAGEGKSTCTVGLADAFNQLEKNVMVALREPSLGPVMGIKGGATGGGRAQVLPMEEINLHFNGDLHAITTANNALSAFIDNHIHHGNKLNIDPRRVTWKRVLDMNDRALRQVVVGLGGPTRGVPREDGFDITVASEIMAVLCLASDIIDLKKKLADIVIGYTYDKEPITVGQLEVEGALALLLKEAIKPNLVQTMEGTPALIHGGPFANIAHGCNSLIATNTARKLADIVVTECGFGSDLGGEKFMNIKARKGEFAPDAIVLVATIRALKMNGGVAKKDLGEANVDALKEGIANLEKHIENARKFGIEPVVALNDFVTDTDEERDYVLNWCEEQNVRVSLTKVWEHGGSGGTELAEKVLEVLDEPQNFKHLYEDSLPIDQKIEKIVTEVYGGDGVNFTDKAKKQLAEIDRHGWGEFPVCMAKTQYSLSDDPSLLGRPNGFKVTVREVVAKAGAGFVVALTGDIMTMPGLPKVPSAVNMDVDADGNSKGLF</sequence>
<evidence type="ECO:0000256" key="5">
    <source>
        <dbReference type="ARBA" id="ARBA00022840"/>
    </source>
</evidence>
<dbReference type="HAMAP" id="MF_01543">
    <property type="entry name" value="FTHFS"/>
    <property type="match status" value="1"/>
</dbReference>
<keyword evidence="3 6" id="KW-0436">Ligase</keyword>
<dbReference type="PROSITE" id="PS00721">
    <property type="entry name" value="FTHFS_1"/>
    <property type="match status" value="1"/>
</dbReference>
<dbReference type="InterPro" id="IPR027417">
    <property type="entry name" value="P-loop_NTPase"/>
</dbReference>
<gene>
    <name evidence="6" type="primary">fhs</name>
    <name evidence="7" type="ORF">RQP18_08085</name>
</gene>
<dbReference type="NCBIfam" id="NF010030">
    <property type="entry name" value="PRK13505.1"/>
    <property type="match status" value="1"/>
</dbReference>
<comment type="catalytic activity">
    <reaction evidence="6">
        <text>(6S)-5,6,7,8-tetrahydrofolate + formate + ATP = (6R)-10-formyltetrahydrofolate + ADP + phosphate</text>
        <dbReference type="Rhea" id="RHEA:20221"/>
        <dbReference type="ChEBI" id="CHEBI:15740"/>
        <dbReference type="ChEBI" id="CHEBI:30616"/>
        <dbReference type="ChEBI" id="CHEBI:43474"/>
        <dbReference type="ChEBI" id="CHEBI:57453"/>
        <dbReference type="ChEBI" id="CHEBI:195366"/>
        <dbReference type="ChEBI" id="CHEBI:456216"/>
        <dbReference type="EC" id="6.3.4.3"/>
    </reaction>
</comment>
<keyword evidence="8" id="KW-1185">Reference proteome</keyword>
<evidence type="ECO:0000256" key="4">
    <source>
        <dbReference type="ARBA" id="ARBA00022741"/>
    </source>
</evidence>
<keyword evidence="4 6" id="KW-0547">Nucleotide-binding</keyword>
<dbReference type="GO" id="GO:0004329">
    <property type="term" value="F:formate-tetrahydrofolate ligase activity"/>
    <property type="evidence" value="ECO:0007669"/>
    <property type="project" value="UniProtKB-EC"/>
</dbReference>
<proteinExistence type="inferred from homology"/>
<organism evidence="7 8">
    <name type="scientific">Salinicoccus bachuensis</name>
    <dbReference type="NCBI Taxonomy" id="3136731"/>
    <lineage>
        <taxon>Bacteria</taxon>
        <taxon>Bacillati</taxon>
        <taxon>Bacillota</taxon>
        <taxon>Bacilli</taxon>
        <taxon>Bacillales</taxon>
        <taxon>Staphylococcaceae</taxon>
        <taxon>Salinicoccus</taxon>
    </lineage>
</organism>
<keyword evidence="5 6" id="KW-0067">ATP-binding</keyword>
<comment type="similarity">
    <text evidence="6">Belongs to the formate--tetrahydrofolate ligase family.</text>
</comment>
<evidence type="ECO:0000256" key="6">
    <source>
        <dbReference type="HAMAP-Rule" id="MF_01543"/>
    </source>
</evidence>
<dbReference type="Gene3D" id="3.40.50.300">
    <property type="entry name" value="P-loop containing nucleotide triphosphate hydrolases"/>
    <property type="match status" value="1"/>
</dbReference>
<dbReference type="InterPro" id="IPR000559">
    <property type="entry name" value="Formate_THF_ligase"/>
</dbReference>
<evidence type="ECO:0000256" key="1">
    <source>
        <dbReference type="ARBA" id="ARBA00004777"/>
    </source>
</evidence>
<dbReference type="Gene3D" id="3.30.1510.10">
    <property type="entry name" value="Domain 2, N(10)-formyltetrahydrofolate synthetase"/>
    <property type="match status" value="1"/>
</dbReference>
<evidence type="ECO:0000313" key="8">
    <source>
        <dbReference type="Proteomes" id="UP001455384"/>
    </source>
</evidence>
<feature type="binding site" evidence="6">
    <location>
        <begin position="65"/>
        <end position="72"/>
    </location>
    <ligand>
        <name>ATP</name>
        <dbReference type="ChEBI" id="CHEBI:30616"/>
    </ligand>
</feature>
<comment type="pathway">
    <text evidence="1 6">One-carbon metabolism; tetrahydrofolate interconversion.</text>
</comment>
<protein>
    <recommendedName>
        <fullName evidence="6">Formate--tetrahydrofolate ligase</fullName>
        <ecNumber evidence="6">6.3.4.3</ecNumber>
    </recommendedName>
    <alternativeName>
        <fullName evidence="6">Formyltetrahydrofolate synthetase</fullName>
        <shortName evidence="6">FHS</shortName>
        <shortName evidence="6">FTHFS</shortName>
    </alternativeName>
</protein>
<reference evidence="8" key="1">
    <citation type="submission" date="2023-10" db="EMBL/GenBank/DDBJ databases">
        <title>Genome analysis and identification of Salinococcus sp. Bachu38 nov., a PGPR from the rhizosphere of Tamarix.</title>
        <authorList>
            <person name="Liang Z."/>
            <person name="Zhang X."/>
            <person name="Jia J."/>
            <person name="Chen X."/>
            <person name="Wang Y."/>
            <person name="Wang Q."/>
            <person name="Wang R."/>
        </authorList>
    </citation>
    <scope>NUCLEOTIDE SEQUENCE [LARGE SCALE GENOMIC DNA]</scope>
    <source>
        <strain evidence="8">Bachu38</strain>
    </source>
</reference>
<name>A0ABZ3CFI2_9STAP</name>
<dbReference type="EC" id="6.3.4.3" evidence="6"/>
<dbReference type="Proteomes" id="UP001455384">
    <property type="component" value="Chromosome"/>
</dbReference>
<keyword evidence="2 6" id="KW-0554">One-carbon metabolism</keyword>
<evidence type="ECO:0000313" key="7">
    <source>
        <dbReference type="EMBL" id="WZX28647.1"/>
    </source>
</evidence>
<dbReference type="Pfam" id="PF01268">
    <property type="entry name" value="FTHFS"/>
    <property type="match status" value="1"/>
</dbReference>
<dbReference type="CDD" id="cd00477">
    <property type="entry name" value="FTHFS"/>
    <property type="match status" value="1"/>
</dbReference>
<evidence type="ECO:0000256" key="3">
    <source>
        <dbReference type="ARBA" id="ARBA00022598"/>
    </source>
</evidence>
<dbReference type="InterPro" id="IPR020628">
    <property type="entry name" value="Formate_THF_ligase_CS"/>
</dbReference>
<dbReference type="EMBL" id="CP138333">
    <property type="protein sequence ID" value="WZX28647.1"/>
    <property type="molecule type" value="Genomic_DNA"/>
</dbReference>
<dbReference type="RefSeq" id="WP_342387231.1">
    <property type="nucleotide sequence ID" value="NZ_CP138333.2"/>
</dbReference>
<dbReference type="SUPFAM" id="SSF52540">
    <property type="entry name" value="P-loop containing nucleoside triphosphate hydrolases"/>
    <property type="match status" value="1"/>
</dbReference>